<evidence type="ECO:0000313" key="2">
    <source>
        <dbReference type="EMBL" id="CDI56492.1"/>
    </source>
</evidence>
<feature type="region of interest" description="Disordered" evidence="1">
    <location>
        <begin position="110"/>
        <end position="133"/>
    </location>
</feature>
<feature type="compositionally biased region" description="Basic and acidic residues" evidence="1">
    <location>
        <begin position="56"/>
        <end position="68"/>
    </location>
</feature>
<name>A0A077RB33_9BASI</name>
<feature type="compositionally biased region" description="Low complexity" evidence="1">
    <location>
        <begin position="20"/>
        <end position="35"/>
    </location>
</feature>
<evidence type="ECO:0000256" key="1">
    <source>
        <dbReference type="SAM" id="MobiDB-lite"/>
    </source>
</evidence>
<sequence>MAPFEANKKRKKGVDHAAPKASSSSSSSLAGSKGLMTNGTKLNKLDQVFSSLTRGADKRIEEGHDDGRVRKKIKTTATATATGAGAGEGKGRDKGKIKSVSALDLLTSSMGPIKTSAPKTAKKMTKQEAKVVD</sequence>
<feature type="region of interest" description="Disordered" evidence="1">
    <location>
        <begin position="1"/>
        <end position="42"/>
    </location>
</feature>
<organism evidence="2">
    <name type="scientific">Melanopsichium pennsylvanicum 4</name>
    <dbReference type="NCBI Taxonomy" id="1398559"/>
    <lineage>
        <taxon>Eukaryota</taxon>
        <taxon>Fungi</taxon>
        <taxon>Dikarya</taxon>
        <taxon>Basidiomycota</taxon>
        <taxon>Ustilaginomycotina</taxon>
        <taxon>Ustilaginomycetes</taxon>
        <taxon>Ustilaginales</taxon>
        <taxon>Ustilaginaceae</taxon>
        <taxon>Melanopsichium</taxon>
    </lineage>
</organism>
<protein>
    <submittedName>
        <fullName evidence="2">Uncharacterized protein</fullName>
    </submittedName>
</protein>
<accession>A0A077RB33</accession>
<dbReference type="AlphaFoldDB" id="A0A077RB33"/>
<reference evidence="2" key="1">
    <citation type="journal article" date="2014" name="Genome Biol. Evol.">
        <title>Gene Loss Rather Than Gene Gain Is Associated with a Host Jump from Monocots to Dicots in the Smut Fungus Melanopsichium pennsylvanicum.</title>
        <authorList>
            <person name="Sharma R."/>
            <person name="Mishra B."/>
            <person name="Runge F."/>
            <person name="Thines M."/>
        </authorList>
    </citation>
    <scope>NUCLEOTIDE SEQUENCE</scope>
    <source>
        <strain evidence="2">4</strain>
    </source>
</reference>
<proteinExistence type="predicted"/>
<dbReference type="EMBL" id="HG529688">
    <property type="protein sequence ID" value="CDI56492.1"/>
    <property type="molecule type" value="Genomic_DNA"/>
</dbReference>
<feature type="region of interest" description="Disordered" evidence="1">
    <location>
        <begin position="56"/>
        <end position="95"/>
    </location>
</feature>